<protein>
    <submittedName>
        <fullName evidence="1">Uncharacterized protein</fullName>
    </submittedName>
</protein>
<dbReference type="AlphaFoldDB" id="A0AAQ3X333"/>
<organism evidence="1 2">
    <name type="scientific">Paspalum notatum var. saurae</name>
    <dbReference type="NCBI Taxonomy" id="547442"/>
    <lineage>
        <taxon>Eukaryota</taxon>
        <taxon>Viridiplantae</taxon>
        <taxon>Streptophyta</taxon>
        <taxon>Embryophyta</taxon>
        <taxon>Tracheophyta</taxon>
        <taxon>Spermatophyta</taxon>
        <taxon>Magnoliopsida</taxon>
        <taxon>Liliopsida</taxon>
        <taxon>Poales</taxon>
        <taxon>Poaceae</taxon>
        <taxon>PACMAD clade</taxon>
        <taxon>Panicoideae</taxon>
        <taxon>Andropogonodae</taxon>
        <taxon>Paspaleae</taxon>
        <taxon>Paspalinae</taxon>
        <taxon>Paspalum</taxon>
    </lineage>
</organism>
<evidence type="ECO:0000313" key="2">
    <source>
        <dbReference type="Proteomes" id="UP001341281"/>
    </source>
</evidence>
<reference evidence="1 2" key="1">
    <citation type="submission" date="2024-02" db="EMBL/GenBank/DDBJ databases">
        <title>High-quality chromosome-scale genome assembly of Pensacola bahiagrass (Paspalum notatum Flugge var. saurae).</title>
        <authorList>
            <person name="Vega J.M."/>
            <person name="Podio M."/>
            <person name="Orjuela J."/>
            <person name="Siena L.A."/>
            <person name="Pessino S.C."/>
            <person name="Combes M.C."/>
            <person name="Mariac C."/>
            <person name="Albertini E."/>
            <person name="Pupilli F."/>
            <person name="Ortiz J.P.A."/>
            <person name="Leblanc O."/>
        </authorList>
    </citation>
    <scope>NUCLEOTIDE SEQUENCE [LARGE SCALE GENOMIC DNA]</scope>
    <source>
        <strain evidence="1">R1</strain>
        <tissue evidence="1">Leaf</tissue>
    </source>
</reference>
<keyword evidence="2" id="KW-1185">Reference proteome</keyword>
<gene>
    <name evidence="1" type="ORF">U9M48_030853</name>
</gene>
<evidence type="ECO:0000313" key="1">
    <source>
        <dbReference type="EMBL" id="WVZ83742.1"/>
    </source>
</evidence>
<name>A0AAQ3X333_PASNO</name>
<dbReference type="EMBL" id="CP144751">
    <property type="protein sequence ID" value="WVZ83742.1"/>
    <property type="molecule type" value="Genomic_DNA"/>
</dbReference>
<dbReference type="EMBL" id="CP144751">
    <property type="protein sequence ID" value="WVZ83741.1"/>
    <property type="molecule type" value="Genomic_DNA"/>
</dbReference>
<sequence>MYEKEATTKFYDVLSGFITFFFRMSLQGVHISLAQIAGFLDAGVAARLRTHIAALLINVADRLQLPGTPSHAVVYYIGILSLIDKNQLEP</sequence>
<accession>A0AAQ3X333</accession>
<proteinExistence type="predicted"/>
<dbReference type="Proteomes" id="UP001341281">
    <property type="component" value="Chromosome 07"/>
</dbReference>